<dbReference type="KEGG" id="vg:18502991"/>
<gene>
    <name evidence="1" type="ORF">P106B_45</name>
</gene>
<sequence>MKITIICLFLVVSSCGHRYVSDKPWTLKNISDAIERAV</sequence>
<dbReference type="GeneID" id="18502991"/>
<protein>
    <submittedName>
        <fullName evidence="1">Uncharacterized protein</fullName>
    </submittedName>
</protein>
<organism evidence="1 2">
    <name type="scientific">Rhizobium phage vB_RglS_P106B</name>
    <dbReference type="NCBI Taxonomy" id="1458697"/>
    <lineage>
        <taxon>Viruses</taxon>
        <taxon>Duplodnaviria</taxon>
        <taxon>Heunggongvirae</taxon>
        <taxon>Uroviricota</taxon>
        <taxon>Caudoviricetes</taxon>
        <taxon>Rigallicvirus</taxon>
        <taxon>Rigallicvirus P106B</taxon>
    </lineage>
</organism>
<accession>W6E9Q7</accession>
<dbReference type="PROSITE" id="PS51257">
    <property type="entry name" value="PROKAR_LIPOPROTEIN"/>
    <property type="match status" value="1"/>
</dbReference>
<dbReference type="RefSeq" id="YP_009005971.1">
    <property type="nucleotide sequence ID" value="NC_023566.1"/>
</dbReference>
<dbReference type="EMBL" id="KF977490">
    <property type="protein sequence ID" value="AHJ10728.1"/>
    <property type="molecule type" value="Genomic_DNA"/>
</dbReference>
<evidence type="ECO:0000313" key="1">
    <source>
        <dbReference type="EMBL" id="AHJ10728.1"/>
    </source>
</evidence>
<proteinExistence type="predicted"/>
<dbReference type="Proteomes" id="UP000019367">
    <property type="component" value="Segment"/>
</dbReference>
<evidence type="ECO:0000313" key="2">
    <source>
        <dbReference type="Proteomes" id="UP000019367"/>
    </source>
</evidence>
<name>W6E9Q7_9CAUD</name>
<reference evidence="1 2" key="1">
    <citation type="journal article" date="2015" name="Microbiology">
        <title>Genomic and phenotypic characterization of Rhizobium gallicum phage vB_RglS_P106B.</title>
        <authorList>
            <person name="Halmillawewa A.P."/>
            <person name="Restrepo-Cordoba M."/>
            <person name="Yost C.K."/>
            <person name="Hynes M.F."/>
        </authorList>
    </citation>
    <scope>NUCLEOTIDE SEQUENCE [LARGE SCALE GENOMIC DNA]</scope>
</reference>
<keyword evidence="2" id="KW-1185">Reference proteome</keyword>